<dbReference type="Proteomes" id="UP000467841">
    <property type="component" value="Unassembled WGS sequence"/>
</dbReference>
<dbReference type="EMBL" id="CACVBM020001094">
    <property type="protein sequence ID" value="CAA7030338.1"/>
    <property type="molecule type" value="Genomic_DNA"/>
</dbReference>
<dbReference type="NCBIfam" id="TIGR01640">
    <property type="entry name" value="F_box_assoc_1"/>
    <property type="match status" value="1"/>
</dbReference>
<dbReference type="InterPro" id="IPR017451">
    <property type="entry name" value="F-box-assoc_interact_dom"/>
</dbReference>
<evidence type="ECO:0000259" key="1">
    <source>
        <dbReference type="PROSITE" id="PS50181"/>
    </source>
</evidence>
<evidence type="ECO:0000313" key="3">
    <source>
        <dbReference type="Proteomes" id="UP000467841"/>
    </source>
</evidence>
<reference evidence="2" key="1">
    <citation type="submission" date="2020-01" db="EMBL/GenBank/DDBJ databases">
        <authorList>
            <person name="Mishra B."/>
        </authorList>
    </citation>
    <scope>NUCLEOTIDE SEQUENCE [LARGE SCALE GENOMIC DNA]</scope>
</reference>
<feature type="domain" description="F-box" evidence="1">
    <location>
        <begin position="1"/>
        <end position="46"/>
    </location>
</feature>
<dbReference type="PROSITE" id="PS50181">
    <property type="entry name" value="FBOX"/>
    <property type="match status" value="1"/>
</dbReference>
<dbReference type="OrthoDB" id="1737248at2759"/>
<dbReference type="PANTHER" id="PTHR31672">
    <property type="entry name" value="BNACNNG10540D PROTEIN"/>
    <property type="match status" value="1"/>
</dbReference>
<proteinExistence type="predicted"/>
<evidence type="ECO:0000313" key="2">
    <source>
        <dbReference type="EMBL" id="CAA7030338.1"/>
    </source>
</evidence>
<dbReference type="Pfam" id="PF00646">
    <property type="entry name" value="F-box"/>
    <property type="match status" value="1"/>
</dbReference>
<dbReference type="CDD" id="cd22157">
    <property type="entry name" value="F-box_AtFBW1-like"/>
    <property type="match status" value="1"/>
</dbReference>
<dbReference type="SUPFAM" id="SSF50965">
    <property type="entry name" value="Galactose oxidase, central domain"/>
    <property type="match status" value="1"/>
</dbReference>
<accession>A0A6D2IRR0</accession>
<dbReference type="SUPFAM" id="SSF81383">
    <property type="entry name" value="F-box domain"/>
    <property type="match status" value="1"/>
</dbReference>
<dbReference type="Gene3D" id="2.120.10.80">
    <property type="entry name" value="Kelch-type beta propeller"/>
    <property type="match status" value="1"/>
</dbReference>
<comment type="caution">
    <text evidence="2">The sequence shown here is derived from an EMBL/GenBank/DDBJ whole genome shotgun (WGS) entry which is preliminary data.</text>
</comment>
<dbReference type="PANTHER" id="PTHR31672:SF13">
    <property type="entry name" value="F-BOX PROTEIN CPR30-LIKE"/>
    <property type="match status" value="1"/>
</dbReference>
<dbReference type="InterPro" id="IPR001810">
    <property type="entry name" value="F-box_dom"/>
</dbReference>
<dbReference type="InterPro" id="IPR011043">
    <property type="entry name" value="Gal_Oxase/kelch_b-propeller"/>
</dbReference>
<keyword evidence="3" id="KW-1185">Reference proteome</keyword>
<name>A0A6D2IRR0_9BRAS</name>
<dbReference type="Pfam" id="PF07734">
    <property type="entry name" value="FBA_1"/>
    <property type="match status" value="1"/>
</dbReference>
<protein>
    <recommendedName>
        <fullName evidence="1">F-box domain-containing protein</fullName>
    </recommendedName>
</protein>
<sequence length="370" mass="42072">MVESESLPHEVVECIMEKLPVKSLLRFKAVSKQWKSTIESPFFKKRQLTHSHQSGDPVLLMVSEATQEEETEHLTTLVIGSLSSVKIPTPLDNTHYNLCQSSLDGLVCLYRANRTGYVVNPTTRWYRPIPLCGLQQLMTDLRSFFKLGYRFFMLGFGKDKFMGTYKPVWLYNSLENGTTCEVYDFSTEGWRYVSPSSPCRILAGVEPVFFDGSLHWLTECQETKVVSFDLHTEAFRVLSKAPFDNAKACEVHLCSLDNRLCVSRKSQRNQVIWSFNSENKTWDKICSVDLHLTYLSCGVGSTCVLSPLALLHGDKKKKKKKEKEKKLLFYDFDNTRALVTHDLETGSNVVAFSAEPVGKPVCFFPSLISI</sequence>
<gene>
    <name evidence="2" type="ORF">MERR_LOCUS17573</name>
</gene>
<dbReference type="Gene3D" id="1.20.1280.50">
    <property type="match status" value="1"/>
</dbReference>
<dbReference type="SMART" id="SM00256">
    <property type="entry name" value="FBOX"/>
    <property type="match status" value="1"/>
</dbReference>
<dbReference type="InterPro" id="IPR050796">
    <property type="entry name" value="SCF_F-box_component"/>
</dbReference>
<dbReference type="InterPro" id="IPR036047">
    <property type="entry name" value="F-box-like_dom_sf"/>
</dbReference>
<dbReference type="AlphaFoldDB" id="A0A6D2IRR0"/>
<dbReference type="InterPro" id="IPR015915">
    <property type="entry name" value="Kelch-typ_b-propeller"/>
</dbReference>
<organism evidence="2 3">
    <name type="scientific">Microthlaspi erraticum</name>
    <dbReference type="NCBI Taxonomy" id="1685480"/>
    <lineage>
        <taxon>Eukaryota</taxon>
        <taxon>Viridiplantae</taxon>
        <taxon>Streptophyta</taxon>
        <taxon>Embryophyta</taxon>
        <taxon>Tracheophyta</taxon>
        <taxon>Spermatophyta</taxon>
        <taxon>Magnoliopsida</taxon>
        <taxon>eudicotyledons</taxon>
        <taxon>Gunneridae</taxon>
        <taxon>Pentapetalae</taxon>
        <taxon>rosids</taxon>
        <taxon>malvids</taxon>
        <taxon>Brassicales</taxon>
        <taxon>Brassicaceae</taxon>
        <taxon>Coluteocarpeae</taxon>
        <taxon>Microthlaspi</taxon>
    </lineage>
</organism>
<dbReference type="InterPro" id="IPR006527">
    <property type="entry name" value="F-box-assoc_dom_typ1"/>
</dbReference>